<feature type="chain" id="PRO_5025354368" evidence="2">
    <location>
        <begin position="24"/>
        <end position="212"/>
    </location>
</feature>
<keyword evidence="2" id="KW-0732">Signal</keyword>
<proteinExistence type="predicted"/>
<feature type="region of interest" description="Disordered" evidence="1">
    <location>
        <begin position="85"/>
        <end position="120"/>
    </location>
</feature>
<protein>
    <submittedName>
        <fullName evidence="3">Uncharacterized protein</fullName>
    </submittedName>
</protein>
<evidence type="ECO:0000256" key="2">
    <source>
        <dbReference type="SAM" id="SignalP"/>
    </source>
</evidence>
<accession>A0A6A3XTN5</accession>
<comment type="caution">
    <text evidence="3">The sequence shown here is derived from an EMBL/GenBank/DDBJ whole genome shotgun (WGS) entry which is preliminary data.</text>
</comment>
<evidence type="ECO:0000313" key="4">
    <source>
        <dbReference type="Proteomes" id="UP000440367"/>
    </source>
</evidence>
<dbReference type="AlphaFoldDB" id="A0A6A3XTN5"/>
<evidence type="ECO:0000313" key="3">
    <source>
        <dbReference type="EMBL" id="KAE9208062.1"/>
    </source>
</evidence>
<dbReference type="EMBL" id="QXGD01001356">
    <property type="protein sequence ID" value="KAE9208062.1"/>
    <property type="molecule type" value="Genomic_DNA"/>
</dbReference>
<dbReference type="GO" id="GO:0016755">
    <property type="term" value="F:aminoacyltransferase activity"/>
    <property type="evidence" value="ECO:0007669"/>
    <property type="project" value="InterPro"/>
</dbReference>
<reference evidence="3 4" key="1">
    <citation type="submission" date="2018-08" db="EMBL/GenBank/DDBJ databases">
        <title>Genomic investigation of the strawberry pathogen Phytophthora fragariae indicates pathogenicity is determined by transcriptional variation in three key races.</title>
        <authorList>
            <person name="Adams T.M."/>
            <person name="Armitage A.D."/>
            <person name="Sobczyk M.K."/>
            <person name="Bates H.J."/>
            <person name="Dunwell J.M."/>
            <person name="Nellist C.F."/>
            <person name="Harrison R.J."/>
        </authorList>
    </citation>
    <scope>NUCLEOTIDE SEQUENCE [LARGE SCALE GENOMIC DNA]</scope>
    <source>
        <strain evidence="3 4">BC-1</strain>
    </source>
</reference>
<feature type="compositionally biased region" description="Basic and acidic residues" evidence="1">
    <location>
        <begin position="85"/>
        <end position="99"/>
    </location>
</feature>
<evidence type="ECO:0000256" key="1">
    <source>
        <dbReference type="SAM" id="MobiDB-lite"/>
    </source>
</evidence>
<gene>
    <name evidence="3" type="ORF">PF002_g19518</name>
</gene>
<dbReference type="Proteomes" id="UP000440367">
    <property type="component" value="Unassembled WGS sequence"/>
</dbReference>
<organism evidence="3 4">
    <name type="scientific">Phytophthora fragariae</name>
    <dbReference type="NCBI Taxonomy" id="53985"/>
    <lineage>
        <taxon>Eukaryota</taxon>
        <taxon>Sar</taxon>
        <taxon>Stramenopiles</taxon>
        <taxon>Oomycota</taxon>
        <taxon>Peronosporomycetes</taxon>
        <taxon>Peronosporales</taxon>
        <taxon>Peronosporaceae</taxon>
        <taxon>Phytophthora</taxon>
    </lineage>
</organism>
<feature type="signal peptide" evidence="2">
    <location>
        <begin position="1"/>
        <end position="23"/>
    </location>
</feature>
<name>A0A6A3XTN5_9STRA</name>
<sequence>MIRAPLNNLIWILLRLLSQVLKALFRRRHLRKQLGQPRQLDEFDSDNFSMRYDVTSFSRQMTVKISVLAVTIGENMVELVTEPMHRQEHTPEKNEEMNCTKRRCGSSQVGGGGRGRSDANFGTDTYPFNRAFKFLTKCTTRLTWTAESAGSIESYTVYEDFEPYLKLDENYYRYSVASGSVIRAGPPGLPVAPRPSLARMISRTRASHTQMW</sequence>
<dbReference type="Pfam" id="PF16683">
    <property type="entry name" value="TGase_elicitor"/>
    <property type="match status" value="1"/>
</dbReference>
<dbReference type="InterPro" id="IPR032048">
    <property type="entry name" value="TGase_elicitor"/>
</dbReference>